<keyword evidence="7" id="KW-1185">Reference proteome</keyword>
<accession>A0ABS9WGQ8</accession>
<evidence type="ECO:0000256" key="3">
    <source>
        <dbReference type="ARBA" id="ARBA00023125"/>
    </source>
</evidence>
<dbReference type="RefSeq" id="WP_242164868.1">
    <property type="nucleotide sequence ID" value="NZ_JAJMLW010000002.1"/>
</dbReference>
<evidence type="ECO:0000313" key="7">
    <source>
        <dbReference type="Proteomes" id="UP001430755"/>
    </source>
</evidence>
<organism evidence="6 7">
    <name type="scientific">Adlercreutzia faecimuris</name>
    <dbReference type="NCBI Taxonomy" id="2897341"/>
    <lineage>
        <taxon>Bacteria</taxon>
        <taxon>Bacillati</taxon>
        <taxon>Actinomycetota</taxon>
        <taxon>Coriobacteriia</taxon>
        <taxon>Eggerthellales</taxon>
        <taxon>Eggerthellaceae</taxon>
        <taxon>Adlercreutzia</taxon>
    </lineage>
</organism>
<keyword evidence="4" id="KW-0804">Transcription</keyword>
<gene>
    <name evidence="6" type="ORF">LPT13_06700</name>
</gene>
<dbReference type="Gene3D" id="3.40.190.10">
    <property type="entry name" value="Periplasmic binding protein-like II"/>
    <property type="match status" value="2"/>
</dbReference>
<dbReference type="InterPro" id="IPR036390">
    <property type="entry name" value="WH_DNA-bd_sf"/>
</dbReference>
<dbReference type="SUPFAM" id="SSF53850">
    <property type="entry name" value="Periplasmic binding protein-like II"/>
    <property type="match status" value="1"/>
</dbReference>
<dbReference type="Proteomes" id="UP001430755">
    <property type="component" value="Unassembled WGS sequence"/>
</dbReference>
<evidence type="ECO:0000256" key="1">
    <source>
        <dbReference type="ARBA" id="ARBA00009437"/>
    </source>
</evidence>
<dbReference type="PRINTS" id="PR00039">
    <property type="entry name" value="HTHLYSR"/>
</dbReference>
<evidence type="ECO:0000256" key="4">
    <source>
        <dbReference type="ARBA" id="ARBA00023163"/>
    </source>
</evidence>
<feature type="domain" description="HTH lysR-type" evidence="5">
    <location>
        <begin position="1"/>
        <end position="58"/>
    </location>
</feature>
<dbReference type="PANTHER" id="PTHR30346:SF29">
    <property type="entry name" value="LYSR SUBSTRATE-BINDING"/>
    <property type="match status" value="1"/>
</dbReference>
<dbReference type="PROSITE" id="PS50931">
    <property type="entry name" value="HTH_LYSR"/>
    <property type="match status" value="1"/>
</dbReference>
<reference evidence="6" key="1">
    <citation type="submission" date="2021-11" db="EMBL/GenBank/DDBJ databases">
        <title>A Novel Adlercreutzia Species, isolated from a Allomyrina dichotoma larva feces.</title>
        <authorList>
            <person name="Suh M.K."/>
        </authorList>
    </citation>
    <scope>NUCLEOTIDE SEQUENCE</scope>
    <source>
        <strain evidence="6">JBNU-10</strain>
    </source>
</reference>
<evidence type="ECO:0000313" key="6">
    <source>
        <dbReference type="EMBL" id="MCI2242038.1"/>
    </source>
</evidence>
<keyword evidence="3" id="KW-0238">DNA-binding</keyword>
<keyword evidence="2" id="KW-0805">Transcription regulation</keyword>
<dbReference type="EMBL" id="JAJMLW010000002">
    <property type="protein sequence ID" value="MCI2242038.1"/>
    <property type="molecule type" value="Genomic_DNA"/>
</dbReference>
<dbReference type="Pfam" id="PF00126">
    <property type="entry name" value="HTH_1"/>
    <property type="match status" value="1"/>
</dbReference>
<evidence type="ECO:0000259" key="5">
    <source>
        <dbReference type="PROSITE" id="PS50931"/>
    </source>
</evidence>
<name>A0ABS9WGQ8_9ACTN</name>
<dbReference type="InterPro" id="IPR000847">
    <property type="entry name" value="LysR_HTH_N"/>
</dbReference>
<sequence>MRFEALEYFTAAAEQGSFTAAARQQFVSQQGLSKAVAALERELGCRLFERDGARLRLTDAGRALVPHARQCLAARDDLAAAMRPFARAAGPLNRPAASPPVLHAAAFVADSLFSLLDRELTAAGLDDVAIIEHSYAEIMGELERGGTDAVFALCLPLDEARELARAPHVAFRPLFLTEIMLAGSSRFIRPGKGAFSLERVAELPVAYYNDAVLNWIVRDMFRDCPLENVITHASNLTRIANYLTAGKAVTFTDSLSVFLSQPDERLAYAPIEGAARFCMGFAHRSDEAPDAAALAYVERFEACFRARCAAYLADPAHQPAA</sequence>
<dbReference type="PANTHER" id="PTHR30346">
    <property type="entry name" value="TRANSCRIPTIONAL DUAL REGULATOR HCAR-RELATED"/>
    <property type="match status" value="1"/>
</dbReference>
<comment type="caution">
    <text evidence="6">The sequence shown here is derived from an EMBL/GenBank/DDBJ whole genome shotgun (WGS) entry which is preliminary data.</text>
</comment>
<proteinExistence type="inferred from homology"/>
<dbReference type="SUPFAM" id="SSF46785">
    <property type="entry name" value="Winged helix' DNA-binding domain"/>
    <property type="match status" value="1"/>
</dbReference>
<dbReference type="Gene3D" id="1.10.10.10">
    <property type="entry name" value="Winged helix-like DNA-binding domain superfamily/Winged helix DNA-binding domain"/>
    <property type="match status" value="1"/>
</dbReference>
<evidence type="ECO:0000256" key="2">
    <source>
        <dbReference type="ARBA" id="ARBA00023015"/>
    </source>
</evidence>
<protein>
    <submittedName>
        <fullName evidence="6">LysR family transcriptional regulator</fullName>
    </submittedName>
</protein>
<dbReference type="InterPro" id="IPR036388">
    <property type="entry name" value="WH-like_DNA-bd_sf"/>
</dbReference>
<comment type="similarity">
    <text evidence="1">Belongs to the LysR transcriptional regulatory family.</text>
</comment>